<evidence type="ECO:0000259" key="2">
    <source>
        <dbReference type="Pfam" id="PF12697"/>
    </source>
</evidence>
<name>A0A1G8FTN8_9MICO</name>
<feature type="compositionally biased region" description="Low complexity" evidence="1">
    <location>
        <begin position="1"/>
        <end position="13"/>
    </location>
</feature>
<dbReference type="STRING" id="399736.SAMN04489720_2613"/>
<accession>A0A1G8FTN8</accession>
<protein>
    <submittedName>
        <fullName evidence="3">Pimeloyl-ACP methyl ester carboxylesterase</fullName>
    </submittedName>
</protein>
<evidence type="ECO:0000313" key="3">
    <source>
        <dbReference type="EMBL" id="SDH85474.1"/>
    </source>
</evidence>
<keyword evidence="4" id="KW-1185">Reference proteome</keyword>
<dbReference type="InterPro" id="IPR052897">
    <property type="entry name" value="Sec-Metab_Biosynth_Hydrolase"/>
</dbReference>
<dbReference type="AlphaFoldDB" id="A0A1G8FTN8"/>
<feature type="region of interest" description="Disordered" evidence="1">
    <location>
        <begin position="1"/>
        <end position="26"/>
    </location>
</feature>
<evidence type="ECO:0000256" key="1">
    <source>
        <dbReference type="SAM" id="MobiDB-lite"/>
    </source>
</evidence>
<organism evidence="3 4">
    <name type="scientific">Agrococcus jejuensis</name>
    <dbReference type="NCBI Taxonomy" id="399736"/>
    <lineage>
        <taxon>Bacteria</taxon>
        <taxon>Bacillati</taxon>
        <taxon>Actinomycetota</taxon>
        <taxon>Actinomycetes</taxon>
        <taxon>Micrococcales</taxon>
        <taxon>Microbacteriaceae</taxon>
        <taxon>Agrococcus</taxon>
    </lineage>
</organism>
<feature type="domain" description="AB hydrolase-1" evidence="2">
    <location>
        <begin position="32"/>
        <end position="250"/>
    </location>
</feature>
<dbReference type="InterPro" id="IPR000073">
    <property type="entry name" value="AB_hydrolase_1"/>
</dbReference>
<dbReference type="EMBL" id="LT629695">
    <property type="protein sequence ID" value="SDH85474.1"/>
    <property type="molecule type" value="Genomic_DNA"/>
</dbReference>
<sequence>MPGAVSEVAASVAGMTSTQTDQHSSENDQARIVLVPGFWLGAWAWDDVAERLRAAGHEVVALTLPGLEPGSDPSTVTVESHVQAILDAVGEGPAALVSHSGSAFAATAAIDRAPDAVRHVVWVDTCPVVDGAAMDASLEGPGLAIDAVWDDELEGGSMRDLTDEQLATFRERAVLEPAAIVRDPVALHDDRRLDVPQTLVATAFTGDEYRAYAEQGVPFLRGLGEQRALTIVDLPTGHWPMWSKPAELAALIAERA</sequence>
<dbReference type="GO" id="GO:0003824">
    <property type="term" value="F:catalytic activity"/>
    <property type="evidence" value="ECO:0007669"/>
    <property type="project" value="UniProtKB-ARBA"/>
</dbReference>
<dbReference type="PANTHER" id="PTHR37017:SF11">
    <property type="entry name" value="ESTERASE_LIPASE_THIOESTERASE DOMAIN-CONTAINING PROTEIN"/>
    <property type="match status" value="1"/>
</dbReference>
<dbReference type="InterPro" id="IPR029058">
    <property type="entry name" value="AB_hydrolase_fold"/>
</dbReference>
<gene>
    <name evidence="3" type="ORF">SAMN04489720_2613</name>
</gene>
<proteinExistence type="predicted"/>
<dbReference type="Proteomes" id="UP000198822">
    <property type="component" value="Chromosome I"/>
</dbReference>
<reference evidence="4" key="1">
    <citation type="submission" date="2016-10" db="EMBL/GenBank/DDBJ databases">
        <authorList>
            <person name="Varghese N."/>
            <person name="Submissions S."/>
        </authorList>
    </citation>
    <scope>NUCLEOTIDE SEQUENCE [LARGE SCALE GENOMIC DNA]</scope>
    <source>
        <strain evidence="4">DSM 22002</strain>
    </source>
</reference>
<dbReference type="SUPFAM" id="SSF53474">
    <property type="entry name" value="alpha/beta-Hydrolases"/>
    <property type="match status" value="1"/>
</dbReference>
<dbReference type="PANTHER" id="PTHR37017">
    <property type="entry name" value="AB HYDROLASE-1 DOMAIN-CONTAINING PROTEIN-RELATED"/>
    <property type="match status" value="1"/>
</dbReference>
<dbReference type="Gene3D" id="3.40.50.1820">
    <property type="entry name" value="alpha/beta hydrolase"/>
    <property type="match status" value="1"/>
</dbReference>
<dbReference type="Pfam" id="PF12697">
    <property type="entry name" value="Abhydrolase_6"/>
    <property type="match status" value="1"/>
</dbReference>
<evidence type="ECO:0000313" key="4">
    <source>
        <dbReference type="Proteomes" id="UP000198822"/>
    </source>
</evidence>